<accession>A0A9D4YRM6</accession>
<feature type="compositionally biased region" description="Basic and acidic residues" evidence="1">
    <location>
        <begin position="148"/>
        <end position="160"/>
    </location>
</feature>
<feature type="region of interest" description="Disordered" evidence="1">
    <location>
        <begin position="53"/>
        <end position="192"/>
    </location>
</feature>
<evidence type="ECO:0000313" key="3">
    <source>
        <dbReference type="Proteomes" id="UP000821837"/>
    </source>
</evidence>
<gene>
    <name evidence="2" type="ORF">HPB52_025297</name>
</gene>
<dbReference type="EMBL" id="JABSTV010000641">
    <property type="protein sequence ID" value="KAH7985938.1"/>
    <property type="molecule type" value="Genomic_DNA"/>
</dbReference>
<proteinExistence type="predicted"/>
<organism evidence="2 3">
    <name type="scientific">Rhipicephalus sanguineus</name>
    <name type="common">Brown dog tick</name>
    <name type="synonym">Ixodes sanguineus</name>
    <dbReference type="NCBI Taxonomy" id="34632"/>
    <lineage>
        <taxon>Eukaryota</taxon>
        <taxon>Metazoa</taxon>
        <taxon>Ecdysozoa</taxon>
        <taxon>Arthropoda</taxon>
        <taxon>Chelicerata</taxon>
        <taxon>Arachnida</taxon>
        <taxon>Acari</taxon>
        <taxon>Parasitiformes</taxon>
        <taxon>Ixodida</taxon>
        <taxon>Ixodoidea</taxon>
        <taxon>Ixodidae</taxon>
        <taxon>Rhipicephalinae</taxon>
        <taxon>Rhipicephalus</taxon>
        <taxon>Rhipicephalus</taxon>
    </lineage>
</organism>
<evidence type="ECO:0000256" key="1">
    <source>
        <dbReference type="SAM" id="MobiDB-lite"/>
    </source>
</evidence>
<keyword evidence="3" id="KW-1185">Reference proteome</keyword>
<evidence type="ECO:0000313" key="2">
    <source>
        <dbReference type="EMBL" id="KAH7985938.1"/>
    </source>
</evidence>
<name>A0A9D4YRM6_RHISA</name>
<feature type="compositionally biased region" description="Polar residues" evidence="1">
    <location>
        <begin position="162"/>
        <end position="173"/>
    </location>
</feature>
<reference evidence="2" key="1">
    <citation type="journal article" date="2020" name="Cell">
        <title>Large-Scale Comparative Analyses of Tick Genomes Elucidate Their Genetic Diversity and Vector Capacities.</title>
        <authorList>
            <consortium name="Tick Genome and Microbiome Consortium (TIGMIC)"/>
            <person name="Jia N."/>
            <person name="Wang J."/>
            <person name="Shi W."/>
            <person name="Du L."/>
            <person name="Sun Y."/>
            <person name="Zhan W."/>
            <person name="Jiang J.F."/>
            <person name="Wang Q."/>
            <person name="Zhang B."/>
            <person name="Ji P."/>
            <person name="Bell-Sakyi L."/>
            <person name="Cui X.M."/>
            <person name="Yuan T.T."/>
            <person name="Jiang B.G."/>
            <person name="Yang W.F."/>
            <person name="Lam T.T."/>
            <person name="Chang Q.C."/>
            <person name="Ding S.J."/>
            <person name="Wang X.J."/>
            <person name="Zhu J.G."/>
            <person name="Ruan X.D."/>
            <person name="Zhao L."/>
            <person name="Wei J.T."/>
            <person name="Ye R.Z."/>
            <person name="Que T.C."/>
            <person name="Du C.H."/>
            <person name="Zhou Y.H."/>
            <person name="Cheng J.X."/>
            <person name="Dai P.F."/>
            <person name="Guo W.B."/>
            <person name="Han X.H."/>
            <person name="Huang E.J."/>
            <person name="Li L.F."/>
            <person name="Wei W."/>
            <person name="Gao Y.C."/>
            <person name="Liu J.Z."/>
            <person name="Shao H.Z."/>
            <person name="Wang X."/>
            <person name="Wang C.C."/>
            <person name="Yang T.C."/>
            <person name="Huo Q.B."/>
            <person name="Li W."/>
            <person name="Chen H.Y."/>
            <person name="Chen S.E."/>
            <person name="Zhou L.G."/>
            <person name="Ni X.B."/>
            <person name="Tian J.H."/>
            <person name="Sheng Y."/>
            <person name="Liu T."/>
            <person name="Pan Y.S."/>
            <person name="Xia L.Y."/>
            <person name="Li J."/>
            <person name="Zhao F."/>
            <person name="Cao W.C."/>
        </authorList>
    </citation>
    <scope>NUCLEOTIDE SEQUENCE</scope>
    <source>
        <strain evidence="2">Rsan-2018</strain>
    </source>
</reference>
<sequence>MAAVRQHGFAAYTSSPRTFKHVINGEVVEIDRERPALTDDAVPTILPDAPSYLTKALPRKRKERSISDCETPSAKRMTPSKNDVASQDFGDEGVGDDAAPAPLIHFNSVETSNSAATVDKENVGKWSGGSSAEEKRKRSNGAGENSTDEAKRSDVPEHQGTRRSSAPQGQSPAAVQEKEPQGDCTPRYNLLD</sequence>
<protein>
    <submittedName>
        <fullName evidence="2">Uncharacterized protein</fullName>
    </submittedName>
</protein>
<dbReference type="Proteomes" id="UP000821837">
    <property type="component" value="Unassembled WGS sequence"/>
</dbReference>
<reference evidence="2" key="2">
    <citation type="submission" date="2021-09" db="EMBL/GenBank/DDBJ databases">
        <authorList>
            <person name="Jia N."/>
            <person name="Wang J."/>
            <person name="Shi W."/>
            <person name="Du L."/>
            <person name="Sun Y."/>
            <person name="Zhan W."/>
            <person name="Jiang J."/>
            <person name="Wang Q."/>
            <person name="Zhang B."/>
            <person name="Ji P."/>
            <person name="Sakyi L.B."/>
            <person name="Cui X."/>
            <person name="Yuan T."/>
            <person name="Jiang B."/>
            <person name="Yang W."/>
            <person name="Lam T.T.-Y."/>
            <person name="Chang Q."/>
            <person name="Ding S."/>
            <person name="Wang X."/>
            <person name="Zhu J."/>
            <person name="Ruan X."/>
            <person name="Zhao L."/>
            <person name="Wei J."/>
            <person name="Que T."/>
            <person name="Du C."/>
            <person name="Cheng J."/>
            <person name="Dai P."/>
            <person name="Han X."/>
            <person name="Huang E."/>
            <person name="Gao Y."/>
            <person name="Liu J."/>
            <person name="Shao H."/>
            <person name="Ye R."/>
            <person name="Li L."/>
            <person name="Wei W."/>
            <person name="Wang X."/>
            <person name="Wang C."/>
            <person name="Huo Q."/>
            <person name="Li W."/>
            <person name="Guo W."/>
            <person name="Chen H."/>
            <person name="Chen S."/>
            <person name="Zhou L."/>
            <person name="Zhou L."/>
            <person name="Ni X."/>
            <person name="Tian J."/>
            <person name="Zhou Y."/>
            <person name="Sheng Y."/>
            <person name="Liu T."/>
            <person name="Pan Y."/>
            <person name="Xia L."/>
            <person name="Li J."/>
            <person name="Zhao F."/>
            <person name="Cao W."/>
        </authorList>
    </citation>
    <scope>NUCLEOTIDE SEQUENCE</scope>
    <source>
        <strain evidence="2">Rsan-2018</strain>
        <tissue evidence="2">Larvae</tissue>
    </source>
</reference>
<dbReference type="AlphaFoldDB" id="A0A9D4YRM6"/>
<comment type="caution">
    <text evidence="2">The sequence shown here is derived from an EMBL/GenBank/DDBJ whole genome shotgun (WGS) entry which is preliminary data.</text>
</comment>